<keyword evidence="2" id="KW-0808">Transferase</keyword>
<dbReference type="InterPro" id="IPR008884">
    <property type="entry name" value="TylF_MeTrfase"/>
</dbReference>
<protein>
    <submittedName>
        <fullName evidence="2">Macrocin-O-methyltransferase (TylF)</fullName>
    </submittedName>
</protein>
<accession>A0A1H1M934</accession>
<dbReference type="Proteomes" id="UP000199103">
    <property type="component" value="Chromosome I"/>
</dbReference>
<evidence type="ECO:0000313" key="2">
    <source>
        <dbReference type="EMBL" id="SDR83268.1"/>
    </source>
</evidence>
<dbReference type="GO" id="GO:0008168">
    <property type="term" value="F:methyltransferase activity"/>
    <property type="evidence" value="ECO:0007669"/>
    <property type="project" value="UniProtKB-KW"/>
</dbReference>
<evidence type="ECO:0000313" key="3">
    <source>
        <dbReference type="Proteomes" id="UP000199103"/>
    </source>
</evidence>
<dbReference type="GO" id="GO:0032259">
    <property type="term" value="P:methylation"/>
    <property type="evidence" value="ECO:0007669"/>
    <property type="project" value="UniProtKB-KW"/>
</dbReference>
<proteinExistence type="predicted"/>
<dbReference type="PANTHER" id="PTHR40036">
    <property type="entry name" value="MACROCIN O-METHYLTRANSFERASE"/>
    <property type="match status" value="1"/>
</dbReference>
<keyword evidence="2" id="KW-0489">Methyltransferase</keyword>
<dbReference type="EMBL" id="LT629772">
    <property type="protein sequence ID" value="SDR83268.1"/>
    <property type="molecule type" value="Genomic_DNA"/>
</dbReference>
<evidence type="ECO:0000256" key="1">
    <source>
        <dbReference type="SAM" id="Coils"/>
    </source>
</evidence>
<dbReference type="Gene3D" id="3.40.50.150">
    <property type="entry name" value="Vaccinia Virus protein VP39"/>
    <property type="match status" value="1"/>
</dbReference>
<dbReference type="InterPro" id="IPR029063">
    <property type="entry name" value="SAM-dependent_MTases_sf"/>
</dbReference>
<keyword evidence="3" id="KW-1185">Reference proteome</keyword>
<organism evidence="2 3">
    <name type="scientific">Microlunatus soli</name>
    <dbReference type="NCBI Taxonomy" id="630515"/>
    <lineage>
        <taxon>Bacteria</taxon>
        <taxon>Bacillati</taxon>
        <taxon>Actinomycetota</taxon>
        <taxon>Actinomycetes</taxon>
        <taxon>Propionibacteriales</taxon>
        <taxon>Propionibacteriaceae</taxon>
        <taxon>Microlunatus</taxon>
    </lineage>
</organism>
<name>A0A1H1M934_9ACTN</name>
<dbReference type="PANTHER" id="PTHR40036:SF1">
    <property type="entry name" value="MACROCIN O-METHYLTRANSFERASE"/>
    <property type="match status" value="1"/>
</dbReference>
<dbReference type="AlphaFoldDB" id="A0A1H1M934"/>
<feature type="coiled-coil region" evidence="1">
    <location>
        <begin position="32"/>
        <end position="59"/>
    </location>
</feature>
<dbReference type="STRING" id="630515.SAMN04489812_0052"/>
<gene>
    <name evidence="2" type="ORF">SAMN04489812_0052</name>
</gene>
<reference evidence="2 3" key="1">
    <citation type="submission" date="2016-10" db="EMBL/GenBank/DDBJ databases">
        <authorList>
            <person name="de Groot N.N."/>
        </authorList>
    </citation>
    <scope>NUCLEOTIDE SEQUENCE [LARGE SCALE GENOMIC DNA]</scope>
    <source>
        <strain evidence="2 3">DSM 21800</strain>
    </source>
</reference>
<keyword evidence="1" id="KW-0175">Coiled coil</keyword>
<sequence>MTEEQPRAARSRGADVLRRGRQTLDRVIGQRTRELEFELAHANAEVERLRADNKLREELTAAQAEVGRLRALADRERRTVNKWKAELRATRLSLFDPLPGLDVPDHVRKIIDDTRGEHLTYLGVPELTVLARQALDADLSGREGLIIEAGAARGGSAIVMAAAKDKERPMKVYDVFGQIPEPSESDGKDVHKRYREIAEGGASGIAGETYYGYRDDLFGEVTEAFARHGVPTAEHHIDLVKGLFEDTIQIDEPVAFAHLDGDWYESTIVCLERIAPHLVTGGRLVLDDYFHWSGCRKAVDEYFANRPGYLLERRKKVHVVRL</sequence>
<dbReference type="Pfam" id="PF05711">
    <property type="entry name" value="TylF"/>
    <property type="match status" value="1"/>
</dbReference>
<dbReference type="SUPFAM" id="SSF53335">
    <property type="entry name" value="S-adenosyl-L-methionine-dependent methyltransferases"/>
    <property type="match status" value="1"/>
</dbReference>